<accession>A0AAW1WCL6</accession>
<organism evidence="4 5">
    <name type="scientific">Rubus argutus</name>
    <name type="common">Southern blackberry</name>
    <dbReference type="NCBI Taxonomy" id="59490"/>
    <lineage>
        <taxon>Eukaryota</taxon>
        <taxon>Viridiplantae</taxon>
        <taxon>Streptophyta</taxon>
        <taxon>Embryophyta</taxon>
        <taxon>Tracheophyta</taxon>
        <taxon>Spermatophyta</taxon>
        <taxon>Magnoliopsida</taxon>
        <taxon>eudicotyledons</taxon>
        <taxon>Gunneridae</taxon>
        <taxon>Pentapetalae</taxon>
        <taxon>rosids</taxon>
        <taxon>fabids</taxon>
        <taxon>Rosales</taxon>
        <taxon>Rosaceae</taxon>
        <taxon>Rosoideae</taxon>
        <taxon>Rosoideae incertae sedis</taxon>
        <taxon>Rubus</taxon>
    </lineage>
</organism>
<dbReference type="PANTHER" id="PTHR47718">
    <property type="entry name" value="OS01G0519700 PROTEIN"/>
    <property type="match status" value="1"/>
</dbReference>
<feature type="domain" description="MULE transposase" evidence="3">
    <location>
        <begin position="266"/>
        <end position="311"/>
    </location>
</feature>
<evidence type="ECO:0000313" key="4">
    <source>
        <dbReference type="EMBL" id="KAK9921739.1"/>
    </source>
</evidence>
<keyword evidence="5" id="KW-1185">Reference proteome</keyword>
<evidence type="ECO:0000313" key="5">
    <source>
        <dbReference type="Proteomes" id="UP001457282"/>
    </source>
</evidence>
<evidence type="ECO:0008006" key="6">
    <source>
        <dbReference type="Google" id="ProtNLM"/>
    </source>
</evidence>
<evidence type="ECO:0000256" key="1">
    <source>
        <dbReference type="SAM" id="MobiDB-lite"/>
    </source>
</evidence>
<dbReference type="Pfam" id="PF10551">
    <property type="entry name" value="MULE"/>
    <property type="match status" value="1"/>
</dbReference>
<feature type="region of interest" description="Disordered" evidence="1">
    <location>
        <begin position="1"/>
        <end position="24"/>
    </location>
</feature>
<dbReference type="EMBL" id="JBEDUW010000006">
    <property type="protein sequence ID" value="KAK9921739.1"/>
    <property type="molecule type" value="Genomic_DNA"/>
</dbReference>
<dbReference type="PANTHER" id="PTHR47718:SF15">
    <property type="entry name" value="PROTEIN FAR1-RELATED SEQUENCE 5-LIKE"/>
    <property type="match status" value="1"/>
</dbReference>
<feature type="compositionally biased region" description="Acidic residues" evidence="1">
    <location>
        <begin position="1"/>
        <end position="11"/>
    </location>
</feature>
<proteinExistence type="predicted"/>
<protein>
    <recommendedName>
        <fullName evidence="6">Protein FAR1-RELATED SEQUENCE</fullName>
    </recommendedName>
</protein>
<comment type="caution">
    <text evidence="4">The sequence shown here is derived from an EMBL/GenBank/DDBJ whole genome shotgun (WGS) entry which is preliminary data.</text>
</comment>
<name>A0AAW1WCL6_RUBAR</name>
<evidence type="ECO:0000259" key="3">
    <source>
        <dbReference type="Pfam" id="PF10551"/>
    </source>
</evidence>
<dbReference type="Proteomes" id="UP001457282">
    <property type="component" value="Unassembled WGS sequence"/>
</dbReference>
<gene>
    <name evidence="4" type="ORF">M0R45_030236</name>
</gene>
<dbReference type="Pfam" id="PF03101">
    <property type="entry name" value="FAR1"/>
    <property type="match status" value="1"/>
</dbReference>
<evidence type="ECO:0000259" key="2">
    <source>
        <dbReference type="Pfam" id="PF03101"/>
    </source>
</evidence>
<dbReference type="InterPro" id="IPR018289">
    <property type="entry name" value="MULE_transposase_dom"/>
</dbReference>
<sequence>MENEVPMDESNENEHGNVGAVNAPSQNYNGKPYQMLCSDDLVGNWFATLEEANNFYYAYAHVVGFSVRKNIQRIGKHLKVSIREWYCSCQGKRAADEPSGRKRIRTPRKETRTDCRARLKVLYCTKKKQYVVRNFDTEHNHSLVPPSESHFLRSQRKCGAVDVAQVTVMQNVSTRTCHAYEYIVDRAGGYVNVGFMIKDLYNKLDATRREIMFEGDTEAGLSFLNGIGQRDPLFYCKFSVDEDNRLCNLFWRDSRSLADYECFGDVLLFDSTYKTNCYEKPLVLFVGSSNHLTSVVFGCALLLDETIETYT</sequence>
<dbReference type="InterPro" id="IPR004330">
    <property type="entry name" value="FAR1_DNA_bnd_dom"/>
</dbReference>
<dbReference type="AlphaFoldDB" id="A0AAW1WCL6"/>
<reference evidence="4 5" key="1">
    <citation type="journal article" date="2023" name="G3 (Bethesda)">
        <title>A chromosome-length genome assembly and annotation of blackberry (Rubus argutus, cv. 'Hillquist').</title>
        <authorList>
            <person name="Bruna T."/>
            <person name="Aryal R."/>
            <person name="Dudchenko O."/>
            <person name="Sargent D.J."/>
            <person name="Mead D."/>
            <person name="Buti M."/>
            <person name="Cavallini A."/>
            <person name="Hytonen T."/>
            <person name="Andres J."/>
            <person name="Pham M."/>
            <person name="Weisz D."/>
            <person name="Mascagni F."/>
            <person name="Usai G."/>
            <person name="Natali L."/>
            <person name="Bassil N."/>
            <person name="Fernandez G.E."/>
            <person name="Lomsadze A."/>
            <person name="Armour M."/>
            <person name="Olukolu B."/>
            <person name="Poorten T."/>
            <person name="Britton C."/>
            <person name="Davik J."/>
            <person name="Ashrafi H."/>
            <person name="Aiden E.L."/>
            <person name="Borodovsky M."/>
            <person name="Worthington M."/>
        </authorList>
    </citation>
    <scope>NUCLEOTIDE SEQUENCE [LARGE SCALE GENOMIC DNA]</scope>
    <source>
        <strain evidence="4">PI 553951</strain>
    </source>
</reference>
<feature type="domain" description="FAR1" evidence="2">
    <location>
        <begin position="54"/>
        <end position="145"/>
    </location>
</feature>